<keyword evidence="2" id="KW-0812">Transmembrane</keyword>
<organism evidence="3 4">
    <name type="scientific">Eubacterium maltosivorans</name>
    <dbReference type="NCBI Taxonomy" id="2041044"/>
    <lineage>
        <taxon>Bacteria</taxon>
        <taxon>Bacillati</taxon>
        <taxon>Bacillota</taxon>
        <taxon>Clostridia</taxon>
        <taxon>Eubacteriales</taxon>
        <taxon>Eubacteriaceae</taxon>
        <taxon>Eubacterium</taxon>
    </lineage>
</organism>
<reference evidence="3 4" key="1">
    <citation type="submission" date="2018-05" db="EMBL/GenBank/DDBJ databases">
        <title>Genome comparison of Eubacterium sp.</title>
        <authorList>
            <person name="Feng Y."/>
            <person name="Sanchez-Andrea I."/>
            <person name="Stams A.J.M."/>
            <person name="De Vos W.M."/>
        </authorList>
    </citation>
    <scope>NUCLEOTIDE SEQUENCE [LARGE SCALE GENOMIC DNA]</scope>
    <source>
        <strain evidence="3 4">YI</strain>
    </source>
</reference>
<dbReference type="SUPFAM" id="SSF63817">
    <property type="entry name" value="Sortase"/>
    <property type="match status" value="1"/>
</dbReference>
<dbReference type="Pfam" id="PF04203">
    <property type="entry name" value="Sortase"/>
    <property type="match status" value="1"/>
</dbReference>
<sequence>MTKKKVKKKRSAVRVVGDIVIILIILALLGAAGWMLYKEFFPNNTPILKMQVINREDNSIDWAALREVNPETVGWLSIEGTNIDTPVVQTTDNDKYLYTSFNGESDERGVPFLDMNYKWQPRSQNSLIYGHSTMRSGVHVMFDDLLYYYKDPNFITEHNKIVYRRPPELGGDGVWEIFAVLVVEQDYDYRQLEFADDESFLAYYQNIKNQSIVATDVNVQPGDEILTLSTCIFNVGLNDGRLAVIARRVS</sequence>
<dbReference type="CDD" id="cd05826">
    <property type="entry name" value="Sortase_B"/>
    <property type="match status" value="1"/>
</dbReference>
<evidence type="ECO:0000256" key="2">
    <source>
        <dbReference type="SAM" id="Phobius"/>
    </source>
</evidence>
<dbReference type="AlphaFoldDB" id="A0A4P9C4D3"/>
<keyword evidence="2" id="KW-0472">Membrane</keyword>
<keyword evidence="1" id="KW-0378">Hydrolase</keyword>
<protein>
    <submittedName>
        <fullName evidence="3">Class B sortase</fullName>
    </submittedName>
</protein>
<keyword evidence="4" id="KW-1185">Reference proteome</keyword>
<dbReference type="Proteomes" id="UP000218387">
    <property type="component" value="Chromosome"/>
</dbReference>
<dbReference type="InterPro" id="IPR023365">
    <property type="entry name" value="Sortase_dom-sf"/>
</dbReference>
<dbReference type="KEGG" id="emt:CPZ25_001800"/>
<evidence type="ECO:0000313" key="3">
    <source>
        <dbReference type="EMBL" id="QCT70094.1"/>
    </source>
</evidence>
<dbReference type="EMBL" id="CP029487">
    <property type="protein sequence ID" value="QCT70094.1"/>
    <property type="molecule type" value="Genomic_DNA"/>
</dbReference>
<accession>A0A4P9C4D3</accession>
<dbReference type="InterPro" id="IPR009835">
    <property type="entry name" value="SrtB"/>
</dbReference>
<name>A0A4P9C4D3_EUBML</name>
<dbReference type="InterPro" id="IPR005754">
    <property type="entry name" value="Sortase"/>
</dbReference>
<proteinExistence type="predicted"/>
<dbReference type="RefSeq" id="WP_058694893.1">
    <property type="nucleotide sequence ID" value="NZ_CP029487.1"/>
</dbReference>
<dbReference type="GO" id="GO:0016787">
    <property type="term" value="F:hydrolase activity"/>
    <property type="evidence" value="ECO:0007669"/>
    <property type="project" value="UniProtKB-KW"/>
</dbReference>
<evidence type="ECO:0000313" key="4">
    <source>
        <dbReference type="Proteomes" id="UP000218387"/>
    </source>
</evidence>
<keyword evidence="2" id="KW-1133">Transmembrane helix</keyword>
<evidence type="ECO:0000256" key="1">
    <source>
        <dbReference type="ARBA" id="ARBA00022801"/>
    </source>
</evidence>
<feature type="transmembrane region" description="Helical" evidence="2">
    <location>
        <begin position="12"/>
        <end position="37"/>
    </location>
</feature>
<gene>
    <name evidence="3" type="ORF">CPZ25_001800</name>
</gene>
<dbReference type="Gene3D" id="2.40.260.10">
    <property type="entry name" value="Sortase"/>
    <property type="match status" value="1"/>
</dbReference>